<dbReference type="InterPro" id="IPR012349">
    <property type="entry name" value="Split_barrel_FMN-bd"/>
</dbReference>
<dbReference type="InterPro" id="IPR019920">
    <property type="entry name" value="F420-binding_dom_put"/>
</dbReference>
<keyword evidence="1" id="KW-0560">Oxidoreductase</keyword>
<proteinExistence type="predicted"/>
<dbReference type="NCBIfam" id="TIGR03618">
    <property type="entry name" value="Rv1155_F420"/>
    <property type="match status" value="1"/>
</dbReference>
<evidence type="ECO:0000259" key="2">
    <source>
        <dbReference type="Pfam" id="PF01243"/>
    </source>
</evidence>
<dbReference type="PANTHER" id="PTHR35176">
    <property type="entry name" value="HEME OXYGENASE HI_0854-RELATED"/>
    <property type="match status" value="1"/>
</dbReference>
<dbReference type="GO" id="GO:0016627">
    <property type="term" value="F:oxidoreductase activity, acting on the CH-CH group of donors"/>
    <property type="evidence" value="ECO:0007669"/>
    <property type="project" value="TreeGrafter"/>
</dbReference>
<dbReference type="AlphaFoldDB" id="A0A455SGX3"/>
<dbReference type="Pfam" id="PF01243">
    <property type="entry name" value="PNPOx_N"/>
    <property type="match status" value="1"/>
</dbReference>
<dbReference type="GO" id="GO:0005829">
    <property type="term" value="C:cytosol"/>
    <property type="evidence" value="ECO:0007669"/>
    <property type="project" value="TreeGrafter"/>
</dbReference>
<reference evidence="3" key="1">
    <citation type="submission" date="2018-12" db="EMBL/GenBank/DDBJ databases">
        <title>Novel natural products biosynthetic potential of the class Ktedonobacteria.</title>
        <authorList>
            <person name="Zheng Y."/>
            <person name="Saitou A."/>
            <person name="Wang C.M."/>
            <person name="Toyoda A."/>
            <person name="Minakuchi Y."/>
            <person name="Sekiguchi Y."/>
            <person name="Ueda K."/>
            <person name="Takano H."/>
            <person name="Sakai Y."/>
            <person name="Yokota A."/>
            <person name="Yabe S."/>
        </authorList>
    </citation>
    <scope>NUCLEOTIDE SEQUENCE</scope>
    <source>
        <strain evidence="3">COM3</strain>
    </source>
</reference>
<sequence>MANIPEAFLDLLQNRTVAHFSTIGPSGGPQVSPVIFDWDGTYISLTMTKARQKYRNVLREPRVSLSIVDPGNPFRSIEIRGRVERVEDDPDFRFAHSISHKYFNIDATIQPGEERAVVVIKPEKAFVFPPVEKNDR</sequence>
<organism evidence="3">
    <name type="scientific">Thermosporothrix sp. COM3</name>
    <dbReference type="NCBI Taxonomy" id="2490863"/>
    <lineage>
        <taxon>Bacteria</taxon>
        <taxon>Bacillati</taxon>
        <taxon>Chloroflexota</taxon>
        <taxon>Ktedonobacteria</taxon>
        <taxon>Ktedonobacterales</taxon>
        <taxon>Thermosporotrichaceae</taxon>
        <taxon>Thermosporothrix</taxon>
    </lineage>
</organism>
<name>A0A455SGX3_9CHLR</name>
<accession>A0A455SGX3</accession>
<evidence type="ECO:0000256" key="1">
    <source>
        <dbReference type="ARBA" id="ARBA00023002"/>
    </source>
</evidence>
<dbReference type="GO" id="GO:0070967">
    <property type="term" value="F:coenzyme F420 binding"/>
    <property type="evidence" value="ECO:0007669"/>
    <property type="project" value="TreeGrafter"/>
</dbReference>
<protein>
    <submittedName>
        <fullName evidence="3">Putative pyridoxamine 5'-phosphate oxidase</fullName>
    </submittedName>
</protein>
<dbReference type="SUPFAM" id="SSF50475">
    <property type="entry name" value="FMN-binding split barrel"/>
    <property type="match status" value="1"/>
</dbReference>
<feature type="domain" description="Pyridoxamine 5'-phosphate oxidase N-terminal" evidence="2">
    <location>
        <begin position="4"/>
        <end position="125"/>
    </location>
</feature>
<dbReference type="EMBL" id="AP019376">
    <property type="protein sequence ID" value="BBH87707.1"/>
    <property type="molecule type" value="Genomic_DNA"/>
</dbReference>
<dbReference type="InterPro" id="IPR052019">
    <property type="entry name" value="F420H2_bilvrd_red/Heme_oxyg"/>
</dbReference>
<dbReference type="InterPro" id="IPR011576">
    <property type="entry name" value="Pyridox_Oxase_N"/>
</dbReference>
<evidence type="ECO:0000313" key="3">
    <source>
        <dbReference type="EMBL" id="BBH87707.1"/>
    </source>
</evidence>
<dbReference type="Gene3D" id="2.30.110.10">
    <property type="entry name" value="Electron Transport, Fmn-binding Protein, Chain A"/>
    <property type="match status" value="1"/>
</dbReference>
<dbReference type="PANTHER" id="PTHR35176:SF6">
    <property type="entry name" value="HEME OXYGENASE HI_0854-RELATED"/>
    <property type="match status" value="1"/>
</dbReference>
<gene>
    <name evidence="3" type="ORF">KTC_24580</name>
</gene>